<name>A0AA39K8C7_ARMTA</name>
<dbReference type="Proteomes" id="UP001175211">
    <property type="component" value="Unassembled WGS sequence"/>
</dbReference>
<feature type="region of interest" description="Disordered" evidence="1">
    <location>
        <begin position="58"/>
        <end position="120"/>
    </location>
</feature>
<accession>A0AA39K8C7</accession>
<sequence length="371" mass="40940">MLDSDEEEELELINCEQSNEEGLLSHKSFRRGGPDDSVVAQRGSLVYVPNMDLSPMQRKKAKGRLHARRRRGVDRQDASTRSAGAKAVSLKRVHMATPVASTSSVPVPSKSSYTGGTSRVEDQREWTLPELMDMGFQLVTNDGHIPIVDGKGRIFVSGCSPPRDDLTARGGMPCWNETRAEALRAILECRDATGLCYAMQHRRGNYATVAAALERLCSNEAVKRVAGYMNDCFRVSQPDLFDLYADTLHTLLSQHPQLQPNFPPEVSVFAAAIFNLGPQMVTIGHYDSKNLGWGMCVVYADGNFNHQMGGHLILWDLKIVLEFPPGTCIILPSALIKHSNVPIQPSESRISFTQYTAAGLFRWVGNGCMSD</sequence>
<protein>
    <recommendedName>
        <fullName evidence="4">Prolyl 4-hydroxylase alpha subunit domain-containing protein</fullName>
    </recommendedName>
</protein>
<evidence type="ECO:0000256" key="1">
    <source>
        <dbReference type="SAM" id="MobiDB-lite"/>
    </source>
</evidence>
<evidence type="ECO:0008006" key="4">
    <source>
        <dbReference type="Google" id="ProtNLM"/>
    </source>
</evidence>
<dbReference type="AlphaFoldDB" id="A0AA39K8C7"/>
<evidence type="ECO:0000313" key="3">
    <source>
        <dbReference type="Proteomes" id="UP001175211"/>
    </source>
</evidence>
<dbReference type="RefSeq" id="XP_060328820.1">
    <property type="nucleotide sequence ID" value="XM_060477716.1"/>
</dbReference>
<feature type="compositionally biased region" description="Basic residues" evidence="1">
    <location>
        <begin position="58"/>
        <end position="72"/>
    </location>
</feature>
<gene>
    <name evidence="2" type="ORF">EV420DRAFT_1644949</name>
</gene>
<keyword evidence="3" id="KW-1185">Reference proteome</keyword>
<dbReference type="EMBL" id="JAUEPS010000026">
    <property type="protein sequence ID" value="KAK0455310.1"/>
    <property type="molecule type" value="Genomic_DNA"/>
</dbReference>
<feature type="compositionally biased region" description="Low complexity" evidence="1">
    <location>
        <begin position="97"/>
        <end position="114"/>
    </location>
</feature>
<dbReference type="Gene3D" id="3.60.130.30">
    <property type="match status" value="1"/>
</dbReference>
<evidence type="ECO:0000313" key="2">
    <source>
        <dbReference type="EMBL" id="KAK0455310.1"/>
    </source>
</evidence>
<dbReference type="GeneID" id="85361264"/>
<proteinExistence type="predicted"/>
<reference evidence="2" key="1">
    <citation type="submission" date="2023-06" db="EMBL/GenBank/DDBJ databases">
        <authorList>
            <consortium name="Lawrence Berkeley National Laboratory"/>
            <person name="Ahrendt S."/>
            <person name="Sahu N."/>
            <person name="Indic B."/>
            <person name="Wong-Bajracharya J."/>
            <person name="Merenyi Z."/>
            <person name="Ke H.-M."/>
            <person name="Monk M."/>
            <person name="Kocsube S."/>
            <person name="Drula E."/>
            <person name="Lipzen A."/>
            <person name="Balint B."/>
            <person name="Henrissat B."/>
            <person name="Andreopoulos B."/>
            <person name="Martin F.M."/>
            <person name="Harder C.B."/>
            <person name="Rigling D."/>
            <person name="Ford K.L."/>
            <person name="Foster G.D."/>
            <person name="Pangilinan J."/>
            <person name="Papanicolaou A."/>
            <person name="Barry K."/>
            <person name="LaButti K."/>
            <person name="Viragh M."/>
            <person name="Koriabine M."/>
            <person name="Yan M."/>
            <person name="Riley R."/>
            <person name="Champramary S."/>
            <person name="Plett K.L."/>
            <person name="Tsai I.J."/>
            <person name="Slot J."/>
            <person name="Sipos G."/>
            <person name="Plett J."/>
            <person name="Nagy L.G."/>
            <person name="Grigoriev I.V."/>
        </authorList>
    </citation>
    <scope>NUCLEOTIDE SEQUENCE</scope>
    <source>
        <strain evidence="2">CCBAS 213</strain>
    </source>
</reference>
<organism evidence="2 3">
    <name type="scientific">Armillaria tabescens</name>
    <name type="common">Ringless honey mushroom</name>
    <name type="synonym">Agaricus tabescens</name>
    <dbReference type="NCBI Taxonomy" id="1929756"/>
    <lineage>
        <taxon>Eukaryota</taxon>
        <taxon>Fungi</taxon>
        <taxon>Dikarya</taxon>
        <taxon>Basidiomycota</taxon>
        <taxon>Agaricomycotina</taxon>
        <taxon>Agaricomycetes</taxon>
        <taxon>Agaricomycetidae</taxon>
        <taxon>Agaricales</taxon>
        <taxon>Marasmiineae</taxon>
        <taxon>Physalacriaceae</taxon>
        <taxon>Desarmillaria</taxon>
    </lineage>
</organism>
<comment type="caution">
    <text evidence="2">The sequence shown here is derived from an EMBL/GenBank/DDBJ whole genome shotgun (WGS) entry which is preliminary data.</text>
</comment>